<feature type="compositionally biased region" description="Polar residues" evidence="3">
    <location>
        <begin position="234"/>
        <end position="250"/>
    </location>
</feature>
<evidence type="ECO:0000256" key="1">
    <source>
        <dbReference type="ARBA" id="ARBA00022460"/>
    </source>
</evidence>
<dbReference type="InterPro" id="IPR050468">
    <property type="entry name" value="Cuticle_Struct_Prot"/>
</dbReference>
<dbReference type="InterPro" id="IPR031311">
    <property type="entry name" value="CHIT_BIND_RR_consensus"/>
</dbReference>
<evidence type="ECO:0000256" key="3">
    <source>
        <dbReference type="SAM" id="MobiDB-lite"/>
    </source>
</evidence>
<dbReference type="EMBL" id="AP028912">
    <property type="protein sequence ID" value="BES93237.1"/>
    <property type="molecule type" value="Genomic_DNA"/>
</dbReference>
<dbReference type="PROSITE" id="PS00233">
    <property type="entry name" value="CHIT_BIND_RR_1"/>
    <property type="match status" value="1"/>
</dbReference>
<feature type="compositionally biased region" description="Polar residues" evidence="3">
    <location>
        <begin position="147"/>
        <end position="199"/>
    </location>
</feature>
<dbReference type="Pfam" id="PF00379">
    <property type="entry name" value="Chitin_bind_4"/>
    <property type="match status" value="2"/>
</dbReference>
<keyword evidence="4" id="KW-0732">Signal</keyword>
<evidence type="ECO:0000256" key="4">
    <source>
        <dbReference type="SAM" id="SignalP"/>
    </source>
</evidence>
<sequence>MILKHQLLQVIVCWLLLDCFILCQDGDSGADEKRPYKFAFNIEGYQHRSEEKDEKGIIMGEYGFITGDGVYHITVYATDENGNFKILRTKNVYIGLPGEPTTPTPAQRAQPLQKKITGPDQMAPATILGKPGCGGCLIPTTATPESRAVISTSSGQLPQKPTGLSSKSPERMNSGSPGNPFSNLPQQQPPTSNQYSVYTQPGVFSGSPGSNSYQKPPQPPPTFLLTPYIDDKNVPSSFTESPIPGLSSSDRPQKPSPGNPQTISQNPVPTPGGEISSGTLAKVPQQQPLPLSDAAFPTLPPDVPVMKISLDISDPKTREFMLKMPELIENVKSREELQALLYTFNYTLTYHGHNEVGNVAGDKNGSYFFNGRDGLGRNVTYVANEFGYQPNITLYDISERETPNEKTEKDLTELLGNEFKWFYGRSKEDNQL</sequence>
<protein>
    <submittedName>
        <fullName evidence="5">Insect cuticle protein</fullName>
    </submittedName>
</protein>
<evidence type="ECO:0000313" key="5">
    <source>
        <dbReference type="EMBL" id="BES93237.1"/>
    </source>
</evidence>
<name>A0ABN7ALX1_9HEMI</name>
<dbReference type="PANTHER" id="PTHR10380:SF119">
    <property type="entry name" value="PROTEIN LETHAL(3)MALIGNANT BLOOD NEOPLASM 1"/>
    <property type="match status" value="1"/>
</dbReference>
<dbReference type="PROSITE" id="PS51155">
    <property type="entry name" value="CHIT_BIND_RR_2"/>
    <property type="match status" value="2"/>
</dbReference>
<feature type="region of interest" description="Disordered" evidence="3">
    <location>
        <begin position="147"/>
        <end position="279"/>
    </location>
</feature>
<evidence type="ECO:0000256" key="2">
    <source>
        <dbReference type="PROSITE-ProRule" id="PRU00497"/>
    </source>
</evidence>
<feature type="signal peptide" evidence="4">
    <location>
        <begin position="1"/>
        <end position="23"/>
    </location>
</feature>
<keyword evidence="6" id="KW-1185">Reference proteome</keyword>
<dbReference type="PANTHER" id="PTHR10380">
    <property type="entry name" value="CUTICLE PROTEIN"/>
    <property type="match status" value="1"/>
</dbReference>
<gene>
    <name evidence="5" type="ORF">NTJ_06046</name>
</gene>
<keyword evidence="1 2" id="KW-0193">Cuticle</keyword>
<evidence type="ECO:0000313" key="6">
    <source>
        <dbReference type="Proteomes" id="UP001307889"/>
    </source>
</evidence>
<reference evidence="5 6" key="1">
    <citation type="submission" date="2023-09" db="EMBL/GenBank/DDBJ databases">
        <title>Nesidiocoris tenuis whole genome shotgun sequence.</title>
        <authorList>
            <person name="Shibata T."/>
            <person name="Shimoda M."/>
            <person name="Kobayashi T."/>
            <person name="Uehara T."/>
        </authorList>
    </citation>
    <scope>NUCLEOTIDE SEQUENCE [LARGE SCALE GENOMIC DNA]</scope>
    <source>
        <strain evidence="5 6">Japan</strain>
    </source>
</reference>
<dbReference type="Proteomes" id="UP001307889">
    <property type="component" value="Chromosome 4"/>
</dbReference>
<dbReference type="InterPro" id="IPR000618">
    <property type="entry name" value="Insect_cuticle"/>
</dbReference>
<organism evidence="5 6">
    <name type="scientific">Nesidiocoris tenuis</name>
    <dbReference type="NCBI Taxonomy" id="355587"/>
    <lineage>
        <taxon>Eukaryota</taxon>
        <taxon>Metazoa</taxon>
        <taxon>Ecdysozoa</taxon>
        <taxon>Arthropoda</taxon>
        <taxon>Hexapoda</taxon>
        <taxon>Insecta</taxon>
        <taxon>Pterygota</taxon>
        <taxon>Neoptera</taxon>
        <taxon>Paraneoptera</taxon>
        <taxon>Hemiptera</taxon>
        <taxon>Heteroptera</taxon>
        <taxon>Panheteroptera</taxon>
        <taxon>Cimicomorpha</taxon>
        <taxon>Miridae</taxon>
        <taxon>Dicyphina</taxon>
        <taxon>Nesidiocoris</taxon>
    </lineage>
</organism>
<proteinExistence type="predicted"/>
<accession>A0ABN7ALX1</accession>
<feature type="chain" id="PRO_5046335566" evidence="4">
    <location>
        <begin position="24"/>
        <end position="432"/>
    </location>
</feature>